<dbReference type="AlphaFoldDB" id="A0A1T4XZU5"/>
<feature type="transmembrane region" description="Helical" evidence="1">
    <location>
        <begin position="140"/>
        <end position="163"/>
    </location>
</feature>
<keyword evidence="1" id="KW-1133">Transmembrane helix</keyword>
<dbReference type="EMBL" id="FUYC01000022">
    <property type="protein sequence ID" value="SKA95107.1"/>
    <property type="molecule type" value="Genomic_DNA"/>
</dbReference>
<evidence type="ECO:0000313" key="2">
    <source>
        <dbReference type="EMBL" id="SKA95107.1"/>
    </source>
</evidence>
<proteinExistence type="predicted"/>
<gene>
    <name evidence="2" type="ORF">SAMN02745704_02640</name>
</gene>
<feature type="transmembrane region" description="Helical" evidence="1">
    <location>
        <begin position="78"/>
        <end position="95"/>
    </location>
</feature>
<feature type="transmembrane region" description="Helical" evidence="1">
    <location>
        <begin position="227"/>
        <end position="248"/>
    </location>
</feature>
<feature type="transmembrane region" description="Helical" evidence="1">
    <location>
        <begin position="269"/>
        <end position="294"/>
    </location>
</feature>
<feature type="transmembrane region" description="Helical" evidence="1">
    <location>
        <begin position="20"/>
        <end position="38"/>
    </location>
</feature>
<feature type="transmembrane region" description="Helical" evidence="1">
    <location>
        <begin position="50"/>
        <end position="72"/>
    </location>
</feature>
<evidence type="ECO:0000313" key="3">
    <source>
        <dbReference type="Proteomes" id="UP000190027"/>
    </source>
</evidence>
<keyword evidence="1" id="KW-0472">Membrane</keyword>
<dbReference type="RefSeq" id="WP_078718182.1">
    <property type="nucleotide sequence ID" value="NZ_FUYC01000022.1"/>
</dbReference>
<reference evidence="2 3" key="1">
    <citation type="submission" date="2017-02" db="EMBL/GenBank/DDBJ databases">
        <authorList>
            <person name="Peterson S.W."/>
        </authorList>
    </citation>
    <scope>NUCLEOTIDE SEQUENCE [LARGE SCALE GENOMIC DNA]</scope>
    <source>
        <strain evidence="2 3">DSM 16080</strain>
    </source>
</reference>
<accession>A0A1T4XZU5</accession>
<keyword evidence="3" id="KW-1185">Reference proteome</keyword>
<keyword evidence="1" id="KW-0812">Transmembrane</keyword>
<feature type="transmembrane region" description="Helical" evidence="1">
    <location>
        <begin position="107"/>
        <end position="128"/>
    </location>
</feature>
<evidence type="ECO:0000256" key="1">
    <source>
        <dbReference type="SAM" id="Phobius"/>
    </source>
</evidence>
<feature type="transmembrane region" description="Helical" evidence="1">
    <location>
        <begin position="175"/>
        <end position="194"/>
    </location>
</feature>
<dbReference type="Proteomes" id="UP000190027">
    <property type="component" value="Unassembled WGS sequence"/>
</dbReference>
<organism evidence="2 3">
    <name type="scientific">Paucidesulfovibrio gracilis DSM 16080</name>
    <dbReference type="NCBI Taxonomy" id="1121449"/>
    <lineage>
        <taxon>Bacteria</taxon>
        <taxon>Pseudomonadati</taxon>
        <taxon>Thermodesulfobacteriota</taxon>
        <taxon>Desulfovibrionia</taxon>
        <taxon>Desulfovibrionales</taxon>
        <taxon>Desulfovibrionaceae</taxon>
        <taxon>Paucidesulfovibrio</taxon>
    </lineage>
</organism>
<sequence>MISLGNITGLSWTDIGPFQIRIIALVMAAYQFLALLSGSEGVVFSVAMRVYTAFFIVFGLIYTLLAGFLGAYFHLQGAGWIIAGVLVLLCTHFAAEHAVRKYWEDWAAMIMALVFTLTAFPVLIWGYFWGYDPSGFIDYYTGPSALFAWSVTVSGIALGFVVLKSIKWIYPYFALIYRSLAFGIACAVMVHPQLLGRVWQTSWNAQGSLEQRGYQVWDTIVHSGTEYGTSVLSFFAVGLALALYAAWVNRFRKGAFIFFQSLETAKEGFLTVSIFHYIGWGIAGAFSTLGRMLIVRRLPLAERPLFRRILLEGNCGPKALTYLQGDDSATAGEPAKTVGQHAV</sequence>
<name>A0A1T4XZU5_9BACT</name>
<dbReference type="STRING" id="1121449.SAMN02745704_02640"/>
<protein>
    <submittedName>
        <fullName evidence="2">Uncharacterized protein</fullName>
    </submittedName>
</protein>